<dbReference type="EMBL" id="CM000846">
    <property type="protein sequence ID" value="KRH21106.1"/>
    <property type="molecule type" value="Genomic_DNA"/>
</dbReference>
<reference evidence="1 2" key="1">
    <citation type="journal article" date="2010" name="Nature">
        <title>Genome sequence of the palaeopolyploid soybean.</title>
        <authorList>
            <person name="Schmutz J."/>
            <person name="Cannon S.B."/>
            <person name="Schlueter J."/>
            <person name="Ma J."/>
            <person name="Mitros T."/>
            <person name="Nelson W."/>
            <person name="Hyten D.L."/>
            <person name="Song Q."/>
            <person name="Thelen J.J."/>
            <person name="Cheng J."/>
            <person name="Xu D."/>
            <person name="Hellsten U."/>
            <person name="May G.D."/>
            <person name="Yu Y."/>
            <person name="Sakurai T."/>
            <person name="Umezawa T."/>
            <person name="Bhattacharyya M.K."/>
            <person name="Sandhu D."/>
            <person name="Valliyodan B."/>
            <person name="Lindquist E."/>
            <person name="Peto M."/>
            <person name="Grant D."/>
            <person name="Shu S."/>
            <person name="Goodstein D."/>
            <person name="Barry K."/>
            <person name="Futrell-Griggs M."/>
            <person name="Abernathy B."/>
            <person name="Du J."/>
            <person name="Tian Z."/>
            <person name="Zhu L."/>
            <person name="Gill N."/>
            <person name="Joshi T."/>
            <person name="Libault M."/>
            <person name="Sethuraman A."/>
            <person name="Zhang X.-C."/>
            <person name="Shinozaki K."/>
            <person name="Nguyen H.T."/>
            <person name="Wing R.A."/>
            <person name="Cregan P."/>
            <person name="Specht J."/>
            <person name="Grimwood J."/>
            <person name="Rokhsar D."/>
            <person name="Stacey G."/>
            <person name="Shoemaker R.C."/>
            <person name="Jackson S.A."/>
        </authorList>
    </citation>
    <scope>NUCLEOTIDE SEQUENCE</scope>
    <source>
        <strain evidence="2">cv. Williams 82</strain>
        <tissue evidence="1">Callus</tissue>
    </source>
</reference>
<dbReference type="InParanoid" id="A0A0R0GYH9"/>
<protein>
    <submittedName>
        <fullName evidence="1 2">Uncharacterized protein</fullName>
    </submittedName>
</protein>
<dbReference type="EnsemblPlants" id="KRH21106">
    <property type="protein sequence ID" value="KRH21106"/>
    <property type="gene ID" value="GLYMA_13G220700"/>
</dbReference>
<name>A0A0R0GYH9_SOYBN</name>
<gene>
    <name evidence="1" type="ORF">GLYMA_13G220700</name>
</gene>
<evidence type="ECO:0000313" key="2">
    <source>
        <dbReference type="EnsemblPlants" id="KRH21106"/>
    </source>
</evidence>
<dbReference type="Gramene" id="KRH21106">
    <property type="protein sequence ID" value="KRH21106"/>
    <property type="gene ID" value="GLYMA_13G220700"/>
</dbReference>
<evidence type="ECO:0000313" key="3">
    <source>
        <dbReference type="Proteomes" id="UP000008827"/>
    </source>
</evidence>
<reference evidence="2" key="2">
    <citation type="submission" date="2018-02" db="UniProtKB">
        <authorList>
            <consortium name="EnsemblPlants"/>
        </authorList>
    </citation>
    <scope>IDENTIFICATION</scope>
    <source>
        <strain evidence="2">Williams 82</strain>
    </source>
</reference>
<proteinExistence type="predicted"/>
<evidence type="ECO:0000313" key="1">
    <source>
        <dbReference type="EMBL" id="KRH21106.1"/>
    </source>
</evidence>
<organism evidence="1">
    <name type="scientific">Glycine max</name>
    <name type="common">Soybean</name>
    <name type="synonym">Glycine hispida</name>
    <dbReference type="NCBI Taxonomy" id="3847"/>
    <lineage>
        <taxon>Eukaryota</taxon>
        <taxon>Viridiplantae</taxon>
        <taxon>Streptophyta</taxon>
        <taxon>Embryophyta</taxon>
        <taxon>Tracheophyta</taxon>
        <taxon>Spermatophyta</taxon>
        <taxon>Magnoliopsida</taxon>
        <taxon>eudicotyledons</taxon>
        <taxon>Gunneridae</taxon>
        <taxon>Pentapetalae</taxon>
        <taxon>rosids</taxon>
        <taxon>fabids</taxon>
        <taxon>Fabales</taxon>
        <taxon>Fabaceae</taxon>
        <taxon>Papilionoideae</taxon>
        <taxon>50 kb inversion clade</taxon>
        <taxon>NPAAA clade</taxon>
        <taxon>indigoferoid/millettioid clade</taxon>
        <taxon>Phaseoleae</taxon>
        <taxon>Glycine</taxon>
        <taxon>Glycine subgen. Soja</taxon>
    </lineage>
</organism>
<keyword evidence="3" id="KW-1185">Reference proteome</keyword>
<dbReference type="Proteomes" id="UP000008827">
    <property type="component" value="Chromosome 13"/>
</dbReference>
<accession>A0A0R0GYH9</accession>
<dbReference type="AlphaFoldDB" id="A0A0R0GYH9"/>
<sequence>MSPTSTQETCIQGSSWIVQITLQLSYCHRCLLFSVACTCRQVGLYIFLRVLHHIKRKHYKHVYLDYQL</sequence>
<reference evidence="1" key="3">
    <citation type="submission" date="2018-07" db="EMBL/GenBank/DDBJ databases">
        <title>WGS assembly of Glycine max.</title>
        <authorList>
            <person name="Schmutz J."/>
            <person name="Cannon S."/>
            <person name="Schlueter J."/>
            <person name="Ma J."/>
            <person name="Mitros T."/>
            <person name="Nelson W."/>
            <person name="Hyten D."/>
            <person name="Song Q."/>
            <person name="Thelen J."/>
            <person name="Cheng J."/>
            <person name="Xu D."/>
            <person name="Hellsten U."/>
            <person name="May G."/>
            <person name="Yu Y."/>
            <person name="Sakurai T."/>
            <person name="Umezawa T."/>
            <person name="Bhattacharyya M."/>
            <person name="Sandhu D."/>
            <person name="Valliyodan B."/>
            <person name="Lindquist E."/>
            <person name="Peto M."/>
            <person name="Grant D."/>
            <person name="Shu S."/>
            <person name="Goodstein D."/>
            <person name="Barry K."/>
            <person name="Futrell-Griggs M."/>
            <person name="Abernathy B."/>
            <person name="Du J."/>
            <person name="Tian Z."/>
            <person name="Zhu L."/>
            <person name="Gill N."/>
            <person name="Joshi T."/>
            <person name="Libault M."/>
            <person name="Sethuraman A."/>
            <person name="Zhang X."/>
            <person name="Shinozaki K."/>
            <person name="Nguyen H."/>
            <person name="Wing R."/>
            <person name="Cregan P."/>
            <person name="Specht J."/>
            <person name="Grimwood J."/>
            <person name="Rokhsar D."/>
            <person name="Stacey G."/>
            <person name="Shoemaker R."/>
            <person name="Jackson S."/>
        </authorList>
    </citation>
    <scope>NUCLEOTIDE SEQUENCE</scope>
    <source>
        <tissue evidence="1">Callus</tissue>
    </source>
</reference>